<dbReference type="Gene3D" id="3.40.50.1010">
    <property type="entry name" value="5'-nuclease"/>
    <property type="match status" value="2"/>
</dbReference>
<evidence type="ECO:0000259" key="4">
    <source>
        <dbReference type="SMART" id="SM00485"/>
    </source>
</evidence>
<dbReference type="InterPro" id="IPR006084">
    <property type="entry name" value="XPG/Rad2"/>
</dbReference>
<dbReference type="Pfam" id="PF00867">
    <property type="entry name" value="XPG_I"/>
    <property type="match status" value="1"/>
</dbReference>
<dbReference type="AlphaFoldDB" id="A0A8H7XSA9"/>
<sequence>MGINKLWKMLEPVAQRKSLLEMSVQEGVVSRRHGTGVLVIGIDASPWFYSTQAIFAGHSHAQAGQNPELRTLFFRLAMLSRCAISAVFVFDGANRPKTKRGRRVRTMPHWMTKAFKELINGFGFHYHTAPGEAEAELAYMNRIHAVDAVLTVDSDAFLFGAPQILRMNVKDAKEKDIVEVYTAGALAAQPNPNAFSPAALLFLAVVCGGDYDTIGLKGCGPITASALASGPLAQQLFDAAHEYDENMLKIFLKEWHISLCNELEHDYSGRIGRKHPKVAANVSDAFPDPKVLKLYSHPLTSESQPGSLAHSNQWFIPEVPDNSKLAATCGRLFGWGPTIASRFVSNIWDGYFIRKFIQLSSFSPVEHTQNDVSALKSNIRFMTRAKSSKTFVNIRLTMWINALAAEAATSVVRHAGTHPSSIEGLSTTIQMLIWIPEPILQAFSSQKVAKFYAEHPRVSFDGQLELYTPVLAA</sequence>
<dbReference type="EMBL" id="JAFIQS010000007">
    <property type="protein sequence ID" value="KAG5166930.1"/>
    <property type="molecule type" value="Genomic_DNA"/>
</dbReference>
<evidence type="ECO:0000259" key="3">
    <source>
        <dbReference type="SMART" id="SM00484"/>
    </source>
</evidence>
<dbReference type="GO" id="GO:0017108">
    <property type="term" value="F:5'-flap endonuclease activity"/>
    <property type="evidence" value="ECO:0007669"/>
    <property type="project" value="TreeGrafter"/>
</dbReference>
<dbReference type="InterPro" id="IPR036279">
    <property type="entry name" value="5-3_exonuclease_C_sf"/>
</dbReference>
<dbReference type="InterPro" id="IPR006086">
    <property type="entry name" value="XPG-I_dom"/>
</dbReference>
<dbReference type="CDD" id="cd09870">
    <property type="entry name" value="PIN_YEN1"/>
    <property type="match status" value="1"/>
</dbReference>
<gene>
    <name evidence="5" type="ORF">JR316_007267</name>
</gene>
<name>A0A8H7XSA9_PSICU</name>
<dbReference type="GO" id="GO:0006281">
    <property type="term" value="P:DNA repair"/>
    <property type="evidence" value="ECO:0007669"/>
    <property type="project" value="UniProtKB-ARBA"/>
</dbReference>
<dbReference type="PRINTS" id="PR00853">
    <property type="entry name" value="XPGRADSUPER"/>
</dbReference>
<proteinExistence type="predicted"/>
<dbReference type="SUPFAM" id="SSF88723">
    <property type="entry name" value="PIN domain-like"/>
    <property type="match status" value="1"/>
</dbReference>
<dbReference type="SUPFAM" id="SSF47807">
    <property type="entry name" value="5' to 3' exonuclease, C-terminal subdomain"/>
    <property type="match status" value="1"/>
</dbReference>
<accession>A0A8H7XSA9</accession>
<dbReference type="SMART" id="SM00485">
    <property type="entry name" value="XPGN"/>
    <property type="match status" value="1"/>
</dbReference>
<reference evidence="5" key="1">
    <citation type="submission" date="2021-02" db="EMBL/GenBank/DDBJ databases">
        <title>Psilocybe cubensis genome.</title>
        <authorList>
            <person name="Mckernan K.J."/>
            <person name="Crawford S."/>
            <person name="Trippe A."/>
            <person name="Kane L.T."/>
            <person name="Mclaughlin S."/>
        </authorList>
    </citation>
    <scope>NUCLEOTIDE SEQUENCE [LARGE SCALE GENOMIC DNA]</scope>
    <source>
        <strain evidence="5">MGC-MH-2018</strain>
    </source>
</reference>
<dbReference type="PANTHER" id="PTHR11081">
    <property type="entry name" value="FLAP ENDONUCLEASE FAMILY MEMBER"/>
    <property type="match status" value="1"/>
</dbReference>
<keyword evidence="2" id="KW-0378">Hydrolase</keyword>
<dbReference type="Pfam" id="PF00752">
    <property type="entry name" value="XPG_N"/>
    <property type="match status" value="1"/>
</dbReference>
<dbReference type="SMART" id="SM00484">
    <property type="entry name" value="XPGI"/>
    <property type="match status" value="1"/>
</dbReference>
<evidence type="ECO:0000256" key="2">
    <source>
        <dbReference type="ARBA" id="ARBA00022801"/>
    </source>
</evidence>
<dbReference type="OrthoDB" id="2959108at2759"/>
<keyword evidence="1" id="KW-0540">Nuclease</keyword>
<dbReference type="PANTHER" id="PTHR11081:SF75">
    <property type="entry name" value="ENDONUCLEASE, PUTATIVE (AFU_ORTHOLOGUE AFUA_3G13260)-RELATED"/>
    <property type="match status" value="1"/>
</dbReference>
<feature type="domain" description="XPG-I" evidence="3">
    <location>
        <begin position="120"/>
        <end position="186"/>
    </location>
</feature>
<organism evidence="5">
    <name type="scientific">Psilocybe cubensis</name>
    <name type="common">Psychedelic mushroom</name>
    <name type="synonym">Stropharia cubensis</name>
    <dbReference type="NCBI Taxonomy" id="181762"/>
    <lineage>
        <taxon>Eukaryota</taxon>
        <taxon>Fungi</taxon>
        <taxon>Dikarya</taxon>
        <taxon>Basidiomycota</taxon>
        <taxon>Agaricomycotina</taxon>
        <taxon>Agaricomycetes</taxon>
        <taxon>Agaricomycetidae</taxon>
        <taxon>Agaricales</taxon>
        <taxon>Agaricineae</taxon>
        <taxon>Strophariaceae</taxon>
        <taxon>Psilocybe</taxon>
    </lineage>
</organism>
<evidence type="ECO:0000313" key="5">
    <source>
        <dbReference type="EMBL" id="KAG5166930.1"/>
    </source>
</evidence>
<protein>
    <recommendedName>
        <fullName evidence="6">XPG-I domain-containing protein</fullName>
    </recommendedName>
</protein>
<dbReference type="InterPro" id="IPR006085">
    <property type="entry name" value="XPG_DNA_repair_N"/>
</dbReference>
<comment type="caution">
    <text evidence="5">The sequence shown here is derived from an EMBL/GenBank/DDBJ whole genome shotgun (WGS) entry which is preliminary data.</text>
</comment>
<evidence type="ECO:0008006" key="6">
    <source>
        <dbReference type="Google" id="ProtNLM"/>
    </source>
</evidence>
<feature type="domain" description="XPG N-terminal" evidence="4">
    <location>
        <begin position="1"/>
        <end position="106"/>
    </location>
</feature>
<evidence type="ECO:0000256" key="1">
    <source>
        <dbReference type="ARBA" id="ARBA00022722"/>
    </source>
</evidence>
<dbReference type="InterPro" id="IPR029060">
    <property type="entry name" value="PIN-like_dom_sf"/>
</dbReference>